<dbReference type="Pfam" id="PF04977">
    <property type="entry name" value="DivIC"/>
    <property type="match status" value="1"/>
</dbReference>
<organism evidence="2 3">
    <name type="scientific">Chlorobium luteolum (strain DSM 273 / BCRC 81028 / 2530)</name>
    <name type="common">Pelodictyon luteolum</name>
    <dbReference type="NCBI Taxonomy" id="319225"/>
    <lineage>
        <taxon>Bacteria</taxon>
        <taxon>Pseudomonadati</taxon>
        <taxon>Chlorobiota</taxon>
        <taxon>Chlorobiia</taxon>
        <taxon>Chlorobiales</taxon>
        <taxon>Chlorobiaceae</taxon>
        <taxon>Chlorobium/Pelodictyon group</taxon>
        <taxon>Pelodictyon</taxon>
    </lineage>
</organism>
<reference evidence="3" key="1">
    <citation type="submission" date="2005-08" db="EMBL/GenBank/DDBJ databases">
        <title>Complete sequence of Pelodictyon luteolum DSM 273.</title>
        <authorList>
            <consortium name="US DOE Joint Genome Institute"/>
            <person name="Copeland A."/>
            <person name="Lucas S."/>
            <person name="Lapidus A."/>
            <person name="Barry K."/>
            <person name="Detter J.C."/>
            <person name="Glavina T."/>
            <person name="Hammon N."/>
            <person name="Israni S."/>
            <person name="Pitluck S."/>
            <person name="Bryant D."/>
            <person name="Schmutz J."/>
            <person name="Larimer F."/>
            <person name="Land M."/>
            <person name="Kyrpides N."/>
            <person name="Ivanova N."/>
            <person name="Richardson P."/>
        </authorList>
    </citation>
    <scope>NUCLEOTIDE SEQUENCE [LARGE SCALE GENOMIC DNA]</scope>
    <source>
        <strain evidence="3">DSM 273 / BCRC 81028 / 2530</strain>
    </source>
</reference>
<dbReference type="EMBL" id="CP000096">
    <property type="protein sequence ID" value="ABB24813.1"/>
    <property type="molecule type" value="Genomic_DNA"/>
</dbReference>
<keyword evidence="3" id="KW-1185">Reference proteome</keyword>
<gene>
    <name evidence="2" type="ordered locus">Plut_1971</name>
</gene>
<dbReference type="KEGG" id="plt:Plut_1971"/>
<feature type="transmembrane region" description="Helical" evidence="1">
    <location>
        <begin position="20"/>
        <end position="36"/>
    </location>
</feature>
<name>Q3B1G8_CHLL3</name>
<dbReference type="Proteomes" id="UP000002709">
    <property type="component" value="Chromosome"/>
</dbReference>
<protein>
    <recommendedName>
        <fullName evidence="4">Septum formation initiator</fullName>
    </recommendedName>
</protein>
<dbReference type="AlphaFoldDB" id="Q3B1G8"/>
<dbReference type="HOGENOM" id="CLU_2272376_0_0_10"/>
<proteinExistence type="predicted"/>
<evidence type="ECO:0000313" key="3">
    <source>
        <dbReference type="Proteomes" id="UP000002709"/>
    </source>
</evidence>
<keyword evidence="1" id="KW-0812">Transmembrane</keyword>
<dbReference type="RefSeq" id="WP_011358683.1">
    <property type="nucleotide sequence ID" value="NC_007512.1"/>
</dbReference>
<keyword evidence="1" id="KW-0472">Membrane</keyword>
<evidence type="ECO:0000313" key="2">
    <source>
        <dbReference type="EMBL" id="ABB24813.1"/>
    </source>
</evidence>
<evidence type="ECO:0000256" key="1">
    <source>
        <dbReference type="SAM" id="Phobius"/>
    </source>
</evidence>
<dbReference type="eggNOG" id="COG2919">
    <property type="taxonomic scope" value="Bacteria"/>
</dbReference>
<accession>Q3B1G8</accession>
<dbReference type="InterPro" id="IPR007060">
    <property type="entry name" value="FtsL/DivIC"/>
</dbReference>
<keyword evidence="1" id="KW-1133">Transmembrane helix</keyword>
<dbReference type="STRING" id="319225.Plut_1971"/>
<evidence type="ECO:0008006" key="4">
    <source>
        <dbReference type="Google" id="ProtNLM"/>
    </source>
</evidence>
<sequence>MSLKHTLNMFWGYVRTNPKKFFFAVLAVVFVTWLLFDDYGLLTRISMEAEHRSLLRTQEEGQQRIIRNEARIRHSSDPDSIEKAARERYNFRRTGERIYIISEE</sequence>